<evidence type="ECO:0000313" key="8">
    <source>
        <dbReference type="EMBL" id="KRK46815.1"/>
    </source>
</evidence>
<dbReference type="PANTHER" id="PTHR30290">
    <property type="entry name" value="PERIPLASMIC BINDING COMPONENT OF ABC TRANSPORTER"/>
    <property type="match status" value="1"/>
</dbReference>
<dbReference type="InterPro" id="IPR039424">
    <property type="entry name" value="SBP_5"/>
</dbReference>
<reference evidence="8 9" key="1">
    <citation type="journal article" date="2015" name="Genome Announc.">
        <title>Expanding the biotechnology potential of lactobacilli through comparative genomics of 213 strains and associated genera.</title>
        <authorList>
            <person name="Sun Z."/>
            <person name="Harris H.M."/>
            <person name="McCann A."/>
            <person name="Guo C."/>
            <person name="Argimon S."/>
            <person name="Zhang W."/>
            <person name="Yang X."/>
            <person name="Jeffery I.B."/>
            <person name="Cooney J.C."/>
            <person name="Kagawa T.F."/>
            <person name="Liu W."/>
            <person name="Song Y."/>
            <person name="Salvetti E."/>
            <person name="Wrobel A."/>
            <person name="Rasinkangas P."/>
            <person name="Parkhill J."/>
            <person name="Rea M.C."/>
            <person name="O'Sullivan O."/>
            <person name="Ritari J."/>
            <person name="Douillard F.P."/>
            <person name="Paul Ross R."/>
            <person name="Yang R."/>
            <person name="Briner A.E."/>
            <person name="Felis G.E."/>
            <person name="de Vos W.M."/>
            <person name="Barrangou R."/>
            <person name="Klaenhammer T.R."/>
            <person name="Caufield P.W."/>
            <person name="Cui Y."/>
            <person name="Zhang H."/>
            <person name="O'Toole P.W."/>
        </authorList>
    </citation>
    <scope>NUCLEOTIDE SEQUENCE [LARGE SCALE GENOMIC DNA]</scope>
    <source>
        <strain evidence="8 9">JCM 15530</strain>
    </source>
</reference>
<evidence type="ECO:0000256" key="1">
    <source>
        <dbReference type="ARBA" id="ARBA00004196"/>
    </source>
</evidence>
<evidence type="ECO:0000259" key="7">
    <source>
        <dbReference type="Pfam" id="PF00496"/>
    </source>
</evidence>
<dbReference type="FunFam" id="3.90.76.10:FF:000001">
    <property type="entry name" value="Oligopeptide ABC transporter substrate-binding protein"/>
    <property type="match status" value="1"/>
</dbReference>
<dbReference type="Proteomes" id="UP000050911">
    <property type="component" value="Unassembled WGS sequence"/>
</dbReference>
<dbReference type="PROSITE" id="PS51257">
    <property type="entry name" value="PROKAR_LIPOPROTEIN"/>
    <property type="match status" value="1"/>
</dbReference>
<keyword evidence="3" id="KW-0813">Transport</keyword>
<feature type="signal peptide" evidence="6">
    <location>
        <begin position="1"/>
        <end position="20"/>
    </location>
</feature>
<evidence type="ECO:0000256" key="4">
    <source>
        <dbReference type="ARBA" id="ARBA00022729"/>
    </source>
</evidence>
<feature type="chain" id="PRO_5006405175" evidence="6">
    <location>
        <begin position="21"/>
        <end position="534"/>
    </location>
</feature>
<dbReference type="Gene3D" id="3.10.105.10">
    <property type="entry name" value="Dipeptide-binding Protein, Domain 3"/>
    <property type="match status" value="1"/>
</dbReference>
<dbReference type="GO" id="GO:1904680">
    <property type="term" value="F:peptide transmembrane transporter activity"/>
    <property type="evidence" value="ECO:0007669"/>
    <property type="project" value="TreeGrafter"/>
</dbReference>
<evidence type="ECO:0000256" key="5">
    <source>
        <dbReference type="ARBA" id="ARBA00022856"/>
    </source>
</evidence>
<keyword evidence="9" id="KW-1185">Reference proteome</keyword>
<dbReference type="Gene3D" id="3.40.190.10">
    <property type="entry name" value="Periplasmic binding protein-like II"/>
    <property type="match status" value="1"/>
</dbReference>
<dbReference type="InterPro" id="IPR000914">
    <property type="entry name" value="SBP_5_dom"/>
</dbReference>
<dbReference type="CDD" id="cd08504">
    <property type="entry name" value="PBP2_OppA"/>
    <property type="match status" value="1"/>
</dbReference>
<dbReference type="STRING" id="1302272.FC96_GL000917"/>
<dbReference type="RefSeq" id="WP_056943212.1">
    <property type="nucleotide sequence ID" value="NZ_AZCX01000017.1"/>
</dbReference>
<name>A0A0R1HKC0_9LACO</name>
<organism evidence="8 9">
    <name type="scientific">Secundilactobacillus kimchicus JCM 15530</name>
    <dbReference type="NCBI Taxonomy" id="1302272"/>
    <lineage>
        <taxon>Bacteria</taxon>
        <taxon>Bacillati</taxon>
        <taxon>Bacillota</taxon>
        <taxon>Bacilli</taxon>
        <taxon>Lactobacillales</taxon>
        <taxon>Lactobacillaceae</taxon>
        <taxon>Secundilactobacillus</taxon>
    </lineage>
</organism>
<keyword evidence="4 6" id="KW-0732">Signal</keyword>
<dbReference type="Gene3D" id="3.90.76.10">
    <property type="entry name" value="Dipeptide-binding Protein, Domain 1"/>
    <property type="match status" value="1"/>
</dbReference>
<comment type="subcellular location">
    <subcellularLocation>
        <location evidence="1">Cell envelope</location>
    </subcellularLocation>
</comment>
<evidence type="ECO:0000256" key="3">
    <source>
        <dbReference type="ARBA" id="ARBA00022448"/>
    </source>
</evidence>
<dbReference type="EMBL" id="AZCX01000017">
    <property type="protein sequence ID" value="KRK46815.1"/>
    <property type="molecule type" value="Genomic_DNA"/>
</dbReference>
<protein>
    <submittedName>
        <fullName evidence="8">ABC-type oligopeptide transport system, periplasmic component</fullName>
    </submittedName>
</protein>
<gene>
    <name evidence="8" type="ORF">FC96_GL000917</name>
</gene>
<evidence type="ECO:0000256" key="2">
    <source>
        <dbReference type="ARBA" id="ARBA00005695"/>
    </source>
</evidence>
<dbReference type="InterPro" id="IPR030678">
    <property type="entry name" value="Peptide/Ni-bd"/>
</dbReference>
<keyword evidence="5" id="KW-0653">Protein transport</keyword>
<comment type="caution">
    <text evidence="8">The sequence shown here is derived from an EMBL/GenBank/DDBJ whole genome shotgun (WGS) entry which is preliminary data.</text>
</comment>
<evidence type="ECO:0000256" key="6">
    <source>
        <dbReference type="SAM" id="SignalP"/>
    </source>
</evidence>
<dbReference type="GO" id="GO:0043190">
    <property type="term" value="C:ATP-binding cassette (ABC) transporter complex"/>
    <property type="evidence" value="ECO:0007669"/>
    <property type="project" value="InterPro"/>
</dbReference>
<dbReference type="OrthoDB" id="403896at2"/>
<dbReference type="AlphaFoldDB" id="A0A0R1HKC0"/>
<evidence type="ECO:0000313" key="9">
    <source>
        <dbReference type="Proteomes" id="UP000050911"/>
    </source>
</evidence>
<comment type="similarity">
    <text evidence="2">Belongs to the bacterial solute-binding protein 5 family.</text>
</comment>
<dbReference type="Pfam" id="PF00496">
    <property type="entry name" value="SBP_bac_5"/>
    <property type="match status" value="1"/>
</dbReference>
<dbReference type="SUPFAM" id="SSF53850">
    <property type="entry name" value="Periplasmic binding protein-like II"/>
    <property type="match status" value="1"/>
</dbReference>
<accession>A0A0R1HKC0</accession>
<dbReference type="GO" id="GO:0030313">
    <property type="term" value="C:cell envelope"/>
    <property type="evidence" value="ECO:0007669"/>
    <property type="project" value="UniProtKB-SubCell"/>
</dbReference>
<dbReference type="GO" id="GO:0015833">
    <property type="term" value="P:peptide transport"/>
    <property type="evidence" value="ECO:0007669"/>
    <property type="project" value="UniProtKB-KW"/>
</dbReference>
<dbReference type="PIRSF" id="PIRSF002741">
    <property type="entry name" value="MppA"/>
    <property type="match status" value="1"/>
</dbReference>
<feature type="domain" description="Solute-binding protein family 5" evidence="7">
    <location>
        <begin position="74"/>
        <end position="455"/>
    </location>
</feature>
<dbReference type="PATRIC" id="fig|1302272.5.peg.921"/>
<keyword evidence="5" id="KW-0571">Peptide transport</keyword>
<dbReference type="GO" id="GO:0042597">
    <property type="term" value="C:periplasmic space"/>
    <property type="evidence" value="ECO:0007669"/>
    <property type="project" value="UniProtKB-ARBA"/>
</dbReference>
<sequence>MNKNRVLVGLGAVALSLALAACGSNSGKSGDKTLHVTLQDEPMTIDPNKATDVNSASMLLQSYEGLYTYDANNKLKPGVATKVVKPTNHGLTYTFNLRQDAKWSNGDPVTAQDFVYSFQRTVDPKTKAQFASYYANFKNFDAIQAGKMAPSKLGVKALGKYKLQVTLAKQMPWFNDIAASKYLPLNEKAVNKYGAKYGTSADKAVYNGPYKVADWTGTNNSWNYVKNNNYWNKKNVKIQTVKVTVTKDQNTAVNMFNSGDVQETTVNGQYVRQNSNNKNLKTHLLGRLQYLYFNNKKAKTNSENLRQALSYVTDRQQLTSQVLQDGSKPALSAVIRGDQQDPATGKDMATSVGNLLPTDVTKAKQYWAKYLKETGKKTATFNLLTDDTDEDKNVGQYLQSTIEKELKGAKVTLTSIPHAQHVARDFAGQFDLNLTGWTTNWLDSADFLSLAQKGNTVNFTNWSDPTFNKLMTTQAGQTGQTRYDTLAKADKYLMKVKGFVPLYQPAESKLVSSKVGGLNYSLLNEAQYQYAYWK</sequence>
<proteinExistence type="inferred from homology"/>
<dbReference type="PANTHER" id="PTHR30290:SF10">
    <property type="entry name" value="PERIPLASMIC OLIGOPEPTIDE-BINDING PROTEIN-RELATED"/>
    <property type="match status" value="1"/>
</dbReference>